<feature type="chain" id="PRO_5045127519" description="Adhesin" evidence="1">
    <location>
        <begin position="21"/>
        <end position="145"/>
    </location>
</feature>
<reference evidence="2 3" key="1">
    <citation type="submission" date="2021-01" db="EMBL/GenBank/DDBJ databases">
        <title>Draft genomes of Rhodovulum sulfidophilum.</title>
        <authorList>
            <person name="Guzman M.S."/>
        </authorList>
    </citation>
    <scope>NUCLEOTIDE SEQUENCE [LARGE SCALE GENOMIC DNA]</scope>
    <source>
        <strain evidence="2 3">AB35</strain>
    </source>
</reference>
<feature type="signal peptide" evidence="1">
    <location>
        <begin position="1"/>
        <end position="20"/>
    </location>
</feature>
<comment type="caution">
    <text evidence="2">The sequence shown here is derived from an EMBL/GenBank/DDBJ whole genome shotgun (WGS) entry which is preliminary data.</text>
</comment>
<sequence>MRFFFMMAGLLAVSAGAAEARDLRLDCVARQVCVSNIEPGRASCQQTELRYRLEVGRKTGAKVVMTPEGDDAGMFYEFRRLPGRAGIRLQASGGALEAGQGAGALTVFETLDFVLTRHNALQLDPEDGALQAIAVNVHGSCAESE</sequence>
<organism evidence="2 3">
    <name type="scientific">Rhodovulum sulfidophilum</name>
    <name type="common">Rhodobacter sulfidophilus</name>
    <dbReference type="NCBI Taxonomy" id="35806"/>
    <lineage>
        <taxon>Bacteria</taxon>
        <taxon>Pseudomonadati</taxon>
        <taxon>Pseudomonadota</taxon>
        <taxon>Alphaproteobacteria</taxon>
        <taxon>Rhodobacterales</taxon>
        <taxon>Paracoccaceae</taxon>
        <taxon>Rhodovulum</taxon>
    </lineage>
</organism>
<evidence type="ECO:0008006" key="4">
    <source>
        <dbReference type="Google" id="ProtNLM"/>
    </source>
</evidence>
<evidence type="ECO:0000313" key="3">
    <source>
        <dbReference type="Proteomes" id="UP000604473"/>
    </source>
</evidence>
<name>A0ABS1RQJ9_RHOSU</name>
<dbReference type="GeneID" id="93540069"/>
<proteinExistence type="predicted"/>
<evidence type="ECO:0000256" key="1">
    <source>
        <dbReference type="SAM" id="SignalP"/>
    </source>
</evidence>
<keyword evidence="1" id="KW-0732">Signal</keyword>
<dbReference type="EMBL" id="JAESJJ010000003">
    <property type="protein sequence ID" value="MBL3608157.1"/>
    <property type="molecule type" value="Genomic_DNA"/>
</dbReference>
<dbReference type="RefSeq" id="WP_042462072.1">
    <property type="nucleotide sequence ID" value="NZ_CP015421.1"/>
</dbReference>
<accession>A0ABS1RQJ9</accession>
<gene>
    <name evidence="2" type="ORF">JMM60_04955</name>
</gene>
<evidence type="ECO:0000313" key="2">
    <source>
        <dbReference type="EMBL" id="MBL3608157.1"/>
    </source>
</evidence>
<keyword evidence="3" id="KW-1185">Reference proteome</keyword>
<dbReference type="Proteomes" id="UP000604473">
    <property type="component" value="Unassembled WGS sequence"/>
</dbReference>
<protein>
    <recommendedName>
        <fullName evidence="4">Adhesin</fullName>
    </recommendedName>
</protein>